<feature type="region of interest" description="Disordered" evidence="1">
    <location>
        <begin position="92"/>
        <end position="129"/>
    </location>
</feature>
<comment type="caution">
    <text evidence="3">The sequence shown here is derived from an EMBL/GenBank/DDBJ whole genome shotgun (WGS) entry which is preliminary data.</text>
</comment>
<dbReference type="RefSeq" id="WP_147848369.1">
    <property type="nucleotide sequence ID" value="NZ_DATAJT010000045.1"/>
</dbReference>
<feature type="compositionally biased region" description="Basic and acidic residues" evidence="1">
    <location>
        <begin position="119"/>
        <end position="129"/>
    </location>
</feature>
<evidence type="ECO:0000256" key="2">
    <source>
        <dbReference type="SAM" id="SignalP"/>
    </source>
</evidence>
<evidence type="ECO:0008006" key="5">
    <source>
        <dbReference type="Google" id="ProtNLM"/>
    </source>
</evidence>
<proteinExistence type="predicted"/>
<dbReference type="OrthoDB" id="7375584at2"/>
<evidence type="ECO:0000256" key="1">
    <source>
        <dbReference type="SAM" id="MobiDB-lite"/>
    </source>
</evidence>
<feature type="signal peptide" evidence="2">
    <location>
        <begin position="1"/>
        <end position="20"/>
    </location>
</feature>
<reference evidence="3 4" key="1">
    <citation type="submission" date="2019-06" db="EMBL/GenBank/DDBJ databases">
        <title>New taxonomy in bacterial strain CC-CFT640, isolated from vineyard.</title>
        <authorList>
            <person name="Lin S.-Y."/>
            <person name="Tsai C.-F."/>
            <person name="Young C.-C."/>
        </authorList>
    </citation>
    <scope>NUCLEOTIDE SEQUENCE [LARGE SCALE GENOMIC DNA]</scope>
    <source>
        <strain evidence="3 4">CC-CFT640</strain>
    </source>
</reference>
<dbReference type="Proteomes" id="UP000321638">
    <property type="component" value="Unassembled WGS sequence"/>
</dbReference>
<sequence>MRASSITFWALLAFAAPAGAQNQALLDIQAKRPLPTGKYAVELVEDSELGRDLRRLVMDKLAARGNQVGFSGGHVMRMQVSQTRNFAGGLTQEGVMVGTPGQVPSTSDRPDVRPPMPERSVRSQELRPRGGDDVLRITLTLSNSGSGEVTWVAYAACPFPGGRAFPAGRQLIDTIFANPNNSRRGEPDCAR</sequence>
<dbReference type="EMBL" id="VDUZ01000020">
    <property type="protein sequence ID" value="TXL74123.1"/>
    <property type="molecule type" value="Genomic_DNA"/>
</dbReference>
<evidence type="ECO:0000313" key="4">
    <source>
        <dbReference type="Proteomes" id="UP000321638"/>
    </source>
</evidence>
<evidence type="ECO:0000313" key="3">
    <source>
        <dbReference type="EMBL" id="TXL74123.1"/>
    </source>
</evidence>
<accession>A0A5C8PL23</accession>
<protein>
    <recommendedName>
        <fullName evidence="5">DUF4136 domain-containing protein</fullName>
    </recommendedName>
</protein>
<name>A0A5C8PL23_9HYPH</name>
<gene>
    <name evidence="3" type="ORF">FHP25_18135</name>
</gene>
<organism evidence="3 4">
    <name type="scientific">Vineibacter terrae</name>
    <dbReference type="NCBI Taxonomy" id="2586908"/>
    <lineage>
        <taxon>Bacteria</taxon>
        <taxon>Pseudomonadati</taxon>
        <taxon>Pseudomonadota</taxon>
        <taxon>Alphaproteobacteria</taxon>
        <taxon>Hyphomicrobiales</taxon>
        <taxon>Vineibacter</taxon>
    </lineage>
</organism>
<dbReference type="AlphaFoldDB" id="A0A5C8PL23"/>
<keyword evidence="2" id="KW-0732">Signal</keyword>
<keyword evidence="4" id="KW-1185">Reference proteome</keyword>
<feature type="chain" id="PRO_5022780226" description="DUF4136 domain-containing protein" evidence="2">
    <location>
        <begin position="21"/>
        <end position="191"/>
    </location>
</feature>